<evidence type="ECO:0000256" key="1">
    <source>
        <dbReference type="ARBA" id="ARBA00022630"/>
    </source>
</evidence>
<dbReference type="EMBL" id="JACOPE010000001">
    <property type="protein sequence ID" value="MBC5682956.1"/>
    <property type="molecule type" value="Genomic_DNA"/>
</dbReference>
<dbReference type="InterPro" id="IPR005025">
    <property type="entry name" value="FMN_Rdtase-like_dom"/>
</dbReference>
<proteinExistence type="predicted"/>
<organism evidence="4 5">
    <name type="scientific">Ruminococcus hominis</name>
    <dbReference type="NCBI Taxonomy" id="2763065"/>
    <lineage>
        <taxon>Bacteria</taxon>
        <taxon>Bacillati</taxon>
        <taxon>Bacillota</taxon>
        <taxon>Clostridia</taxon>
        <taxon>Eubacteriales</taxon>
        <taxon>Oscillospiraceae</taxon>
        <taxon>Ruminococcus</taxon>
    </lineage>
</organism>
<dbReference type="SUPFAM" id="SSF52218">
    <property type="entry name" value="Flavoproteins"/>
    <property type="match status" value="1"/>
</dbReference>
<dbReference type="Gene3D" id="3.40.50.360">
    <property type="match status" value="1"/>
</dbReference>
<keyword evidence="5" id="KW-1185">Reference proteome</keyword>
<protein>
    <submittedName>
        <fullName evidence="4">Flavodoxin family protein</fullName>
    </submittedName>
</protein>
<evidence type="ECO:0000256" key="2">
    <source>
        <dbReference type="ARBA" id="ARBA00022643"/>
    </source>
</evidence>
<dbReference type="InterPro" id="IPR051796">
    <property type="entry name" value="ISF_SsuE-like"/>
</dbReference>
<keyword evidence="2" id="KW-0288">FMN</keyword>
<dbReference type="PANTHER" id="PTHR43278">
    <property type="entry name" value="NAD(P)H-DEPENDENT FMN-CONTAINING OXIDOREDUCTASE YWQN-RELATED"/>
    <property type="match status" value="1"/>
</dbReference>
<dbReference type="InterPro" id="IPR029039">
    <property type="entry name" value="Flavoprotein-like_sf"/>
</dbReference>
<dbReference type="RefSeq" id="WP_117989907.1">
    <property type="nucleotide sequence ID" value="NZ_JACOPE010000001.1"/>
</dbReference>
<name>A0ABR7G855_9FIRM</name>
<dbReference type="Pfam" id="PF03358">
    <property type="entry name" value="FMN_red"/>
    <property type="match status" value="1"/>
</dbReference>
<evidence type="ECO:0000313" key="5">
    <source>
        <dbReference type="Proteomes" id="UP000631576"/>
    </source>
</evidence>
<feature type="domain" description="NADPH-dependent FMN reductase-like" evidence="3">
    <location>
        <begin position="13"/>
        <end position="120"/>
    </location>
</feature>
<sequence length="322" mass="35934">MEKKKVVGFSFGRKMSNTEVMIKEALLECERAGMEIQFVRCDDLNIHICTGCCACVGGLMSGRGRGTCVHKDDEFYIIEEALMSADAVIVGSPTYEFAPTGNFKVVCDRIGPSHDKTFRGPAVEKGIEEGRDPQTYPDVRSVKPRVGALITVGGARTENWLSLSLPNMYEFTMPMGIDVIDKYKYFGAMNISHVLGRPDVMDRMTQLGKHIVEALNAKTEEERTKYRGDDQGTCPVCHEDILTVSHKGNKVECPVCGIEGELTIEDGDIKVIFSEEEQNRSRLHDAGKWEHSNEIRDGAMTQKKVENLNELKQKYIGVGEEK</sequence>
<accession>A0ABR7G855</accession>
<evidence type="ECO:0000259" key="3">
    <source>
        <dbReference type="Pfam" id="PF03358"/>
    </source>
</evidence>
<reference evidence="4 5" key="1">
    <citation type="submission" date="2020-08" db="EMBL/GenBank/DDBJ databases">
        <title>Genome public.</title>
        <authorList>
            <person name="Liu C."/>
            <person name="Sun Q."/>
        </authorList>
    </citation>
    <scope>NUCLEOTIDE SEQUENCE [LARGE SCALE GENOMIC DNA]</scope>
    <source>
        <strain evidence="4 5">NSJ-13</strain>
    </source>
</reference>
<gene>
    <name evidence="4" type="ORF">H8S40_05130</name>
</gene>
<keyword evidence="1" id="KW-0285">Flavoprotein</keyword>
<dbReference type="PANTHER" id="PTHR43278:SF2">
    <property type="entry name" value="IRON-SULFUR FLAVOPROTEIN"/>
    <property type="match status" value="1"/>
</dbReference>
<comment type="caution">
    <text evidence="4">The sequence shown here is derived from an EMBL/GenBank/DDBJ whole genome shotgun (WGS) entry which is preliminary data.</text>
</comment>
<dbReference type="Proteomes" id="UP000631576">
    <property type="component" value="Unassembled WGS sequence"/>
</dbReference>
<evidence type="ECO:0000313" key="4">
    <source>
        <dbReference type="EMBL" id="MBC5682956.1"/>
    </source>
</evidence>